<feature type="region of interest" description="Disordered" evidence="1">
    <location>
        <begin position="1"/>
        <end position="64"/>
    </location>
</feature>
<dbReference type="Proteomes" id="UP000799438">
    <property type="component" value="Unassembled WGS sequence"/>
</dbReference>
<dbReference type="GeneID" id="54304090"/>
<evidence type="ECO:0000313" key="3">
    <source>
        <dbReference type="Proteomes" id="UP000799438"/>
    </source>
</evidence>
<feature type="compositionally biased region" description="Polar residues" evidence="1">
    <location>
        <begin position="83"/>
        <end position="102"/>
    </location>
</feature>
<protein>
    <submittedName>
        <fullName evidence="2">Uncharacterized protein</fullName>
    </submittedName>
</protein>
<evidence type="ECO:0000313" key="2">
    <source>
        <dbReference type="EMBL" id="KAF2141282.1"/>
    </source>
</evidence>
<sequence>MFTNPKKILVTSKASDISRRRATDDRKQSKPSPDTQSLKPAPGTISKPYITPILKPNQNLYPPNPPIVCGNYHAKGVDFSNRESNQTHIQSNSQSTQQSEPPNTEHGDQDLGKPASKADVNPIDKQPSTIDGAANPKPDPYPDFEIPQPTSQYTSYPAADPSLPSNYYYNAEYNHERAHMLDPYAYTLGYAAHASMAAATAAPPYTQTYAFPWRPGYDFGPESLNVAHGGVGNYNDVDDWLAAYDASPTAAAASRANASTTTTTNANVNALANAATPTPSQPKPKPKPARKPHARRARTSKATKAKMARRRTISPSDSGATAAATKTGKPGREEPGVDKGHEWLRARKLGRQAERSSGGVETGDWIFVDEDEKAERECDAEVKGFEREESALRWRWFGE</sequence>
<feature type="compositionally biased region" description="Basic residues" evidence="1">
    <location>
        <begin position="284"/>
        <end position="312"/>
    </location>
</feature>
<evidence type="ECO:0000256" key="1">
    <source>
        <dbReference type="SAM" id="MobiDB-lite"/>
    </source>
</evidence>
<keyword evidence="3" id="KW-1185">Reference proteome</keyword>
<accession>A0A6A6BAK6</accession>
<gene>
    <name evidence="2" type="ORF">K452DRAFT_37577</name>
</gene>
<proteinExistence type="predicted"/>
<dbReference type="RefSeq" id="XP_033396995.1">
    <property type="nucleotide sequence ID" value="XM_033546584.1"/>
</dbReference>
<feature type="compositionally biased region" description="Basic and acidic residues" evidence="1">
    <location>
        <begin position="16"/>
        <end position="28"/>
    </location>
</feature>
<feature type="region of interest" description="Disordered" evidence="1">
    <location>
        <begin position="83"/>
        <end position="158"/>
    </location>
</feature>
<feature type="compositionally biased region" description="Basic and acidic residues" evidence="1">
    <location>
        <begin position="330"/>
        <end position="342"/>
    </location>
</feature>
<feature type="region of interest" description="Disordered" evidence="1">
    <location>
        <begin position="274"/>
        <end position="342"/>
    </location>
</feature>
<feature type="compositionally biased region" description="Low complexity" evidence="1">
    <location>
        <begin position="319"/>
        <end position="328"/>
    </location>
</feature>
<dbReference type="EMBL" id="ML995487">
    <property type="protein sequence ID" value="KAF2141282.1"/>
    <property type="molecule type" value="Genomic_DNA"/>
</dbReference>
<dbReference type="AlphaFoldDB" id="A0A6A6BAK6"/>
<name>A0A6A6BAK6_9PEZI</name>
<organism evidence="2 3">
    <name type="scientific">Aplosporella prunicola CBS 121167</name>
    <dbReference type="NCBI Taxonomy" id="1176127"/>
    <lineage>
        <taxon>Eukaryota</taxon>
        <taxon>Fungi</taxon>
        <taxon>Dikarya</taxon>
        <taxon>Ascomycota</taxon>
        <taxon>Pezizomycotina</taxon>
        <taxon>Dothideomycetes</taxon>
        <taxon>Dothideomycetes incertae sedis</taxon>
        <taxon>Botryosphaeriales</taxon>
        <taxon>Aplosporellaceae</taxon>
        <taxon>Aplosporella</taxon>
    </lineage>
</organism>
<reference evidence="2" key="1">
    <citation type="journal article" date="2020" name="Stud. Mycol.">
        <title>101 Dothideomycetes genomes: a test case for predicting lifestyles and emergence of pathogens.</title>
        <authorList>
            <person name="Haridas S."/>
            <person name="Albert R."/>
            <person name="Binder M."/>
            <person name="Bloem J."/>
            <person name="Labutti K."/>
            <person name="Salamov A."/>
            <person name="Andreopoulos B."/>
            <person name="Baker S."/>
            <person name="Barry K."/>
            <person name="Bills G."/>
            <person name="Bluhm B."/>
            <person name="Cannon C."/>
            <person name="Castanera R."/>
            <person name="Culley D."/>
            <person name="Daum C."/>
            <person name="Ezra D."/>
            <person name="Gonzalez J."/>
            <person name="Henrissat B."/>
            <person name="Kuo A."/>
            <person name="Liang C."/>
            <person name="Lipzen A."/>
            <person name="Lutzoni F."/>
            <person name="Magnuson J."/>
            <person name="Mondo S."/>
            <person name="Nolan M."/>
            <person name="Ohm R."/>
            <person name="Pangilinan J."/>
            <person name="Park H.-J."/>
            <person name="Ramirez L."/>
            <person name="Alfaro M."/>
            <person name="Sun H."/>
            <person name="Tritt A."/>
            <person name="Yoshinaga Y."/>
            <person name="Zwiers L.-H."/>
            <person name="Turgeon B."/>
            <person name="Goodwin S."/>
            <person name="Spatafora J."/>
            <person name="Crous P."/>
            <person name="Grigoriev I."/>
        </authorList>
    </citation>
    <scope>NUCLEOTIDE SEQUENCE</scope>
    <source>
        <strain evidence="2">CBS 121167</strain>
    </source>
</reference>